<dbReference type="EMBL" id="JAGIOE010000001">
    <property type="protein sequence ID" value="MBP2375129.1"/>
    <property type="molecule type" value="Genomic_DNA"/>
</dbReference>
<keyword evidence="1" id="KW-1133">Transmembrane helix</keyword>
<evidence type="ECO:0000313" key="2">
    <source>
        <dbReference type="EMBL" id="MBP2375129.1"/>
    </source>
</evidence>
<feature type="transmembrane region" description="Helical" evidence="1">
    <location>
        <begin position="71"/>
        <end position="94"/>
    </location>
</feature>
<evidence type="ECO:0000313" key="3">
    <source>
        <dbReference type="Proteomes" id="UP000766570"/>
    </source>
</evidence>
<comment type="caution">
    <text evidence="2">The sequence shown here is derived from an EMBL/GenBank/DDBJ whole genome shotgun (WGS) entry which is preliminary data.</text>
</comment>
<keyword evidence="1" id="KW-0812">Transmembrane</keyword>
<keyword evidence="1" id="KW-0472">Membrane</keyword>
<accession>A0ABS4WHV7</accession>
<dbReference type="RefSeq" id="WP_209908412.1">
    <property type="nucleotide sequence ID" value="NZ_BAAAMI010000008.1"/>
</dbReference>
<dbReference type="Proteomes" id="UP000766570">
    <property type="component" value="Unassembled WGS sequence"/>
</dbReference>
<protein>
    <submittedName>
        <fullName evidence="2">Uncharacterized protein</fullName>
    </submittedName>
</protein>
<keyword evidence="3" id="KW-1185">Reference proteome</keyword>
<proteinExistence type="predicted"/>
<evidence type="ECO:0000256" key="1">
    <source>
        <dbReference type="SAM" id="Phobius"/>
    </source>
</evidence>
<gene>
    <name evidence="2" type="ORF">JOF46_003041</name>
</gene>
<name>A0ABS4WHV7_9MICC</name>
<organism evidence="2 3">
    <name type="scientific">Paeniglutamicibacter psychrophenolicus</name>
    <dbReference type="NCBI Taxonomy" id="257454"/>
    <lineage>
        <taxon>Bacteria</taxon>
        <taxon>Bacillati</taxon>
        <taxon>Actinomycetota</taxon>
        <taxon>Actinomycetes</taxon>
        <taxon>Micrococcales</taxon>
        <taxon>Micrococcaceae</taxon>
        <taxon>Paeniglutamicibacter</taxon>
    </lineage>
</organism>
<feature type="transmembrane region" description="Helical" evidence="1">
    <location>
        <begin position="32"/>
        <end position="51"/>
    </location>
</feature>
<sequence>MPTEDDAAKAEFAARLEAEEAKARTEMRSIRILWVLAAATLALAVVLWVGFGGRDQYIARSSGYDAQVLLPAWLALAGLLSAAAATVLGVIRLMRGALGNILQKQARK</sequence>
<reference evidence="2 3" key="1">
    <citation type="submission" date="2021-03" db="EMBL/GenBank/DDBJ databases">
        <title>Sequencing the genomes of 1000 actinobacteria strains.</title>
        <authorList>
            <person name="Klenk H.-P."/>
        </authorList>
    </citation>
    <scope>NUCLEOTIDE SEQUENCE [LARGE SCALE GENOMIC DNA]</scope>
    <source>
        <strain evidence="2 3">DSM 15454</strain>
    </source>
</reference>